<evidence type="ECO:0000256" key="1">
    <source>
        <dbReference type="SAM" id="SignalP"/>
    </source>
</evidence>
<keyword evidence="3" id="KW-1185">Reference proteome</keyword>
<dbReference type="EMBL" id="JBHSHD010000002">
    <property type="protein sequence ID" value="MFC4818854.1"/>
    <property type="molecule type" value="Genomic_DNA"/>
</dbReference>
<organism evidence="2 3">
    <name type="scientific">Dokdonella ginsengisoli</name>
    <dbReference type="NCBI Taxonomy" id="363846"/>
    <lineage>
        <taxon>Bacteria</taxon>
        <taxon>Pseudomonadati</taxon>
        <taxon>Pseudomonadota</taxon>
        <taxon>Gammaproteobacteria</taxon>
        <taxon>Lysobacterales</taxon>
        <taxon>Rhodanobacteraceae</taxon>
        <taxon>Dokdonella</taxon>
    </lineage>
</organism>
<feature type="chain" id="PRO_5046280776" evidence="1">
    <location>
        <begin position="26"/>
        <end position="196"/>
    </location>
</feature>
<name>A0ABV9QTF9_9GAMM</name>
<feature type="signal peptide" evidence="1">
    <location>
        <begin position="1"/>
        <end position="25"/>
    </location>
</feature>
<dbReference type="Proteomes" id="UP001595886">
    <property type="component" value="Unassembled WGS sequence"/>
</dbReference>
<gene>
    <name evidence="2" type="ORF">ACFO6Q_00875</name>
</gene>
<dbReference type="RefSeq" id="WP_380018588.1">
    <property type="nucleotide sequence ID" value="NZ_JBHSHD010000002.1"/>
</dbReference>
<proteinExistence type="predicted"/>
<reference evidence="3" key="1">
    <citation type="journal article" date="2019" name="Int. J. Syst. Evol. Microbiol.">
        <title>The Global Catalogue of Microorganisms (GCM) 10K type strain sequencing project: providing services to taxonomists for standard genome sequencing and annotation.</title>
        <authorList>
            <consortium name="The Broad Institute Genomics Platform"/>
            <consortium name="The Broad Institute Genome Sequencing Center for Infectious Disease"/>
            <person name="Wu L."/>
            <person name="Ma J."/>
        </authorList>
    </citation>
    <scope>NUCLEOTIDE SEQUENCE [LARGE SCALE GENOMIC DNA]</scope>
    <source>
        <strain evidence="3">CCUG 30340</strain>
    </source>
</reference>
<comment type="caution">
    <text evidence="2">The sequence shown here is derived from an EMBL/GenBank/DDBJ whole genome shotgun (WGS) entry which is preliminary data.</text>
</comment>
<evidence type="ECO:0000313" key="3">
    <source>
        <dbReference type="Proteomes" id="UP001595886"/>
    </source>
</evidence>
<sequence>MRNAFSIAMLISSVFIIIFSDSAFAVNEPGVSITCVKPGSLGRPDELCREQWNFPGDTVFFDVNVIGNPDYVIQKFREDGGGTEGGGYIELFVDGQKVNRIRIDDGNTTYTRVVNVWYPIFNQYLPWVMGSPTKVRFSYIIPAGVGSIGNHAFNARFSGDDFTSPANSAVWTRKVSCDPYFFPPGWRNPPAGSGCP</sequence>
<accession>A0ABV9QTF9</accession>
<keyword evidence="1" id="KW-0732">Signal</keyword>
<evidence type="ECO:0000313" key="2">
    <source>
        <dbReference type="EMBL" id="MFC4818854.1"/>
    </source>
</evidence>
<protein>
    <submittedName>
        <fullName evidence="2">Uncharacterized protein</fullName>
    </submittedName>
</protein>